<dbReference type="EMBL" id="JACEIK010007957">
    <property type="protein sequence ID" value="MCE3050867.1"/>
    <property type="molecule type" value="Genomic_DNA"/>
</dbReference>
<gene>
    <name evidence="2" type="ORF">HAX54_048322</name>
</gene>
<feature type="signal peptide" evidence="1">
    <location>
        <begin position="1"/>
        <end position="16"/>
    </location>
</feature>
<evidence type="ECO:0000256" key="1">
    <source>
        <dbReference type="SAM" id="SignalP"/>
    </source>
</evidence>
<sequence length="103" mass="11436">MGRVVVLLKCVWVCKWEPWKCLVQFGDDDIQRFAGGVQRNAYGMLVQVIVGFRPLSGSRVASAVHGSVLVTRRLVFGSPWVYSVFCLTSTSHRRIADSSCNSS</sequence>
<accession>A0ABS8WMY5</accession>
<organism evidence="2 3">
    <name type="scientific">Datura stramonium</name>
    <name type="common">Jimsonweed</name>
    <name type="synonym">Common thornapple</name>
    <dbReference type="NCBI Taxonomy" id="4076"/>
    <lineage>
        <taxon>Eukaryota</taxon>
        <taxon>Viridiplantae</taxon>
        <taxon>Streptophyta</taxon>
        <taxon>Embryophyta</taxon>
        <taxon>Tracheophyta</taxon>
        <taxon>Spermatophyta</taxon>
        <taxon>Magnoliopsida</taxon>
        <taxon>eudicotyledons</taxon>
        <taxon>Gunneridae</taxon>
        <taxon>Pentapetalae</taxon>
        <taxon>asterids</taxon>
        <taxon>lamiids</taxon>
        <taxon>Solanales</taxon>
        <taxon>Solanaceae</taxon>
        <taxon>Solanoideae</taxon>
        <taxon>Datureae</taxon>
        <taxon>Datura</taxon>
    </lineage>
</organism>
<keyword evidence="1" id="KW-0732">Signal</keyword>
<evidence type="ECO:0000313" key="2">
    <source>
        <dbReference type="EMBL" id="MCE3050867.1"/>
    </source>
</evidence>
<feature type="chain" id="PRO_5045090637" evidence="1">
    <location>
        <begin position="17"/>
        <end position="103"/>
    </location>
</feature>
<name>A0ABS8WMY5_DATST</name>
<feature type="non-terminal residue" evidence="2">
    <location>
        <position position="103"/>
    </location>
</feature>
<protein>
    <submittedName>
        <fullName evidence="2">Uncharacterized protein</fullName>
    </submittedName>
</protein>
<reference evidence="2 3" key="1">
    <citation type="journal article" date="2021" name="BMC Genomics">
        <title>Datura genome reveals duplications of psychoactive alkaloid biosynthetic genes and high mutation rate following tissue culture.</title>
        <authorList>
            <person name="Rajewski A."/>
            <person name="Carter-House D."/>
            <person name="Stajich J."/>
            <person name="Litt A."/>
        </authorList>
    </citation>
    <scope>NUCLEOTIDE SEQUENCE [LARGE SCALE GENOMIC DNA]</scope>
    <source>
        <strain evidence="2">AR-01</strain>
    </source>
</reference>
<dbReference type="Proteomes" id="UP000823775">
    <property type="component" value="Unassembled WGS sequence"/>
</dbReference>
<comment type="caution">
    <text evidence="2">The sequence shown here is derived from an EMBL/GenBank/DDBJ whole genome shotgun (WGS) entry which is preliminary data.</text>
</comment>
<proteinExistence type="predicted"/>
<keyword evidence="3" id="KW-1185">Reference proteome</keyword>
<evidence type="ECO:0000313" key="3">
    <source>
        <dbReference type="Proteomes" id="UP000823775"/>
    </source>
</evidence>